<reference evidence="1 2" key="1">
    <citation type="submission" date="2010-08" db="EMBL/GenBank/DDBJ databases">
        <authorList>
            <person name="Muzny D."/>
            <person name="Qin X."/>
            <person name="Deng J."/>
            <person name="Jiang H."/>
            <person name="Liu Y."/>
            <person name="Qu J."/>
            <person name="Song X.-Z."/>
            <person name="Zhang L."/>
            <person name="Thornton R."/>
            <person name="Coyle M."/>
            <person name="Francisco L."/>
            <person name="Jackson L."/>
            <person name="Javaid M."/>
            <person name="Korchina V."/>
            <person name="Kovar C."/>
            <person name="Mata R."/>
            <person name="Mathew T."/>
            <person name="Ngo R."/>
            <person name="Nguyen L."/>
            <person name="Nguyen N."/>
            <person name="Okwuonu G."/>
            <person name="Ongeri F."/>
            <person name="Pham C."/>
            <person name="Simmons D."/>
            <person name="Wilczek-Boney K."/>
            <person name="Hale W."/>
            <person name="Jakkamsetti A."/>
            <person name="Pham P."/>
            <person name="Ruth R."/>
            <person name="San Lucas F."/>
            <person name="Warren J."/>
            <person name="Zhang J."/>
            <person name="Zhao Z."/>
            <person name="Zhou C."/>
            <person name="Zhu D."/>
            <person name="Lee S."/>
            <person name="Bess C."/>
            <person name="Blankenburg K."/>
            <person name="Forbes L."/>
            <person name="Fu Q."/>
            <person name="Gubbala S."/>
            <person name="Hirani K."/>
            <person name="Jayaseelan J.C."/>
            <person name="Lara F."/>
            <person name="Munidasa M."/>
            <person name="Palculict T."/>
            <person name="Patil S."/>
            <person name="Pu L.-L."/>
            <person name="Saada N."/>
            <person name="Tang L."/>
            <person name="Weissenberger G."/>
            <person name="Zhu Y."/>
            <person name="Hemphill L."/>
            <person name="Shang Y."/>
            <person name="Youmans B."/>
            <person name="Ayvaz T."/>
            <person name="Ross M."/>
            <person name="Santibanez J."/>
            <person name="Aqrawi P."/>
            <person name="Gross S."/>
            <person name="Joshi V."/>
            <person name="Fowler G."/>
            <person name="Nazareth L."/>
            <person name="Reid J."/>
            <person name="Worley K."/>
            <person name="Petrosino J."/>
            <person name="Highlander S."/>
            <person name="Gibbs R."/>
        </authorList>
    </citation>
    <scope>NUCLEOTIDE SEQUENCE [LARGE SCALE GENOMIC DNA]</scope>
    <source>
        <strain evidence="1 2">ATCC 27679</strain>
    </source>
</reference>
<proteinExistence type="predicted"/>
<dbReference type="Proteomes" id="UP000003323">
    <property type="component" value="Unassembled WGS sequence"/>
</dbReference>
<organism evidence="1 2">
    <name type="scientific">Bifidobacterium dentium ATCC 27679</name>
    <dbReference type="NCBI Taxonomy" id="871562"/>
    <lineage>
        <taxon>Bacteria</taxon>
        <taxon>Bacillati</taxon>
        <taxon>Actinomycetota</taxon>
        <taxon>Actinomycetes</taxon>
        <taxon>Bifidobacteriales</taxon>
        <taxon>Bifidobacteriaceae</taxon>
        <taxon>Bifidobacterium</taxon>
    </lineage>
</organism>
<comment type="caution">
    <text evidence="1">The sequence shown here is derived from an EMBL/GenBank/DDBJ whole genome shotgun (WGS) entry which is preliminary data.</text>
</comment>
<accession>E0Q4J1</accession>
<name>E0Q4J1_9BIFI</name>
<sequence>MFRCRSCFDAMARNGTPSSRFEGCGRRTHIQRVAVDKSMPPLLTVHKYVNYWDLMLLEIPLVFLTD</sequence>
<protein>
    <submittedName>
        <fullName evidence="1">Uncharacterized protein</fullName>
    </submittedName>
</protein>
<dbReference type="AlphaFoldDB" id="E0Q4J1"/>
<evidence type="ECO:0000313" key="2">
    <source>
        <dbReference type="Proteomes" id="UP000003323"/>
    </source>
</evidence>
<evidence type="ECO:0000313" key="1">
    <source>
        <dbReference type="EMBL" id="EFM42559.1"/>
    </source>
</evidence>
<dbReference type="EMBL" id="AEEQ01000002">
    <property type="protein sequence ID" value="EFM42559.1"/>
    <property type="molecule type" value="Genomic_DNA"/>
</dbReference>
<gene>
    <name evidence="1" type="ORF">HMPREF0168_0048</name>
</gene>
<dbReference type="HOGENOM" id="CLU_2822459_0_0_11"/>